<dbReference type="Proteomes" id="UP000225706">
    <property type="component" value="Unassembled WGS sequence"/>
</dbReference>
<reference evidence="21" key="1">
    <citation type="journal article" date="2017" name="bioRxiv">
        <title>Comparative analysis of the genomes of Stylophora pistillata and Acropora digitifera provides evidence for extensive differences between species of corals.</title>
        <authorList>
            <person name="Voolstra C.R."/>
            <person name="Li Y."/>
            <person name="Liew Y.J."/>
            <person name="Baumgarten S."/>
            <person name="Zoccola D."/>
            <person name="Flot J.-F."/>
            <person name="Tambutte S."/>
            <person name="Allemand D."/>
            <person name="Aranda M."/>
        </authorList>
    </citation>
    <scope>NUCLEOTIDE SEQUENCE [LARGE SCALE GENOMIC DNA]</scope>
</reference>
<dbReference type="STRING" id="50429.A0A2B4RES5"/>
<gene>
    <name evidence="20" type="primary">gtpA</name>
    <name evidence="20" type="ORF">AWC38_SpisGene20968</name>
</gene>
<evidence type="ECO:0000256" key="1">
    <source>
        <dbReference type="ARBA" id="ARBA00001946"/>
    </source>
</evidence>
<sequence>MTILLCGKTGVGKSHLTNALIGKRLAKEGEDLDPETYEVKPYNFIMNGVGITVVDTPGLADGSGNEEVYLQRVKEEVTGFDAFIFCTEMNTHRIRNEDIKTIQKLAEAFGPELWKHAVVALTFANEVHPPPSKRDVMEQEFFDDYLRKFKRKIQQVLLDVGVPEETMIKVPFVPTGDLCEPQLPGIENWIVCFWIATFKRLNRSAQPTFLLANINRFNYDSGREGSVSPGISLPRPELKEENKQQKPLKRKSFQGFHRVNRGQRPWDDQNAEINSNRRVLNRSQSMNEGKQRTPQETLPKPKPKAKRSSNEQGPDTDTIVGIDLDEASAGEIMMEILDEVGIEDNKIRGDFIRPGTGNLLSIIFEWFMTFFKKWLLREPSTTNEAVEEEESQEQEGN</sequence>
<dbReference type="AlphaFoldDB" id="A0A2B4RES5"/>
<evidence type="ECO:0000313" key="20">
    <source>
        <dbReference type="EMBL" id="PFX14837.1"/>
    </source>
</evidence>
<evidence type="ECO:0000256" key="9">
    <source>
        <dbReference type="ARBA" id="ARBA00022741"/>
    </source>
</evidence>
<comment type="subcellular location">
    <subcellularLocation>
        <location evidence="2">Membrane</location>
        <topology evidence="2">Single-pass membrane protein</topology>
    </subcellularLocation>
    <subcellularLocation>
        <location evidence="17">Plastid</location>
        <location evidence="17">Chloroplast outer membrane</location>
    </subcellularLocation>
</comment>
<evidence type="ECO:0000256" key="17">
    <source>
        <dbReference type="ARBA" id="ARBA00024013"/>
    </source>
</evidence>
<evidence type="ECO:0000256" key="15">
    <source>
        <dbReference type="ARBA" id="ARBA00023134"/>
    </source>
</evidence>
<comment type="cofactor">
    <cofactor evidence="1">
        <name>Mg(2+)</name>
        <dbReference type="ChEBI" id="CHEBI:18420"/>
    </cofactor>
</comment>
<dbReference type="GO" id="GO:0005525">
    <property type="term" value="F:GTP binding"/>
    <property type="evidence" value="ECO:0007669"/>
    <property type="project" value="UniProtKB-KW"/>
</dbReference>
<dbReference type="Gene3D" id="3.40.50.300">
    <property type="entry name" value="P-loop containing nucleotide triphosphate hydrolases"/>
    <property type="match status" value="1"/>
</dbReference>
<keyword evidence="13" id="KW-0653">Protein transport</keyword>
<keyword evidence="4" id="KW-0813">Transport</keyword>
<evidence type="ECO:0000256" key="2">
    <source>
        <dbReference type="ARBA" id="ARBA00004167"/>
    </source>
</evidence>
<evidence type="ECO:0000256" key="13">
    <source>
        <dbReference type="ARBA" id="ARBA00022927"/>
    </source>
</evidence>
<feature type="compositionally biased region" description="Polar residues" evidence="18">
    <location>
        <begin position="271"/>
        <end position="296"/>
    </location>
</feature>
<dbReference type="InterPro" id="IPR027417">
    <property type="entry name" value="P-loop_NTPase"/>
</dbReference>
<dbReference type="GO" id="GO:0046872">
    <property type="term" value="F:metal ion binding"/>
    <property type="evidence" value="ECO:0007669"/>
    <property type="project" value="UniProtKB-KW"/>
</dbReference>
<dbReference type="SUPFAM" id="SSF52540">
    <property type="entry name" value="P-loop containing nucleoside triphosphate hydrolases"/>
    <property type="match status" value="1"/>
</dbReference>
<evidence type="ECO:0000256" key="8">
    <source>
        <dbReference type="ARBA" id="ARBA00022723"/>
    </source>
</evidence>
<comment type="caution">
    <text evidence="20">The sequence shown here is derived from an EMBL/GenBank/DDBJ whole genome shotgun (WGS) entry which is preliminary data.</text>
</comment>
<evidence type="ECO:0000256" key="18">
    <source>
        <dbReference type="SAM" id="MobiDB-lite"/>
    </source>
</evidence>
<evidence type="ECO:0000256" key="10">
    <source>
        <dbReference type="ARBA" id="ARBA00022801"/>
    </source>
</evidence>
<keyword evidence="7" id="KW-0812">Transmembrane</keyword>
<dbReference type="PANTHER" id="PTHR10903:SF135">
    <property type="entry name" value="TRANSLOCASE OF CHLOROPLAST 120, CHLOROPLASTIC-RELATED"/>
    <property type="match status" value="1"/>
</dbReference>
<keyword evidence="21" id="KW-1185">Reference proteome</keyword>
<evidence type="ECO:0000256" key="12">
    <source>
        <dbReference type="ARBA" id="ARBA00022842"/>
    </source>
</evidence>
<proteinExistence type="inferred from homology"/>
<evidence type="ECO:0000256" key="11">
    <source>
        <dbReference type="ARBA" id="ARBA00022805"/>
    </source>
</evidence>
<dbReference type="OrthoDB" id="8954335at2759"/>
<keyword evidence="14" id="KW-1133">Transmembrane helix</keyword>
<comment type="similarity">
    <text evidence="3">Belongs to the TRAFAC class TrmE-Era-EngA-EngB-Septin-like GTPase superfamily. AIG1/Toc34/Toc159-like paraseptin GTPase family. IAN subfamily.</text>
</comment>
<evidence type="ECO:0000256" key="5">
    <source>
        <dbReference type="ARBA" id="ARBA00022528"/>
    </source>
</evidence>
<evidence type="ECO:0000259" key="19">
    <source>
        <dbReference type="PROSITE" id="PS51720"/>
    </source>
</evidence>
<evidence type="ECO:0000256" key="7">
    <source>
        <dbReference type="ARBA" id="ARBA00022692"/>
    </source>
</evidence>
<evidence type="ECO:0000313" key="21">
    <source>
        <dbReference type="Proteomes" id="UP000225706"/>
    </source>
</evidence>
<feature type="region of interest" description="Disordered" evidence="18">
    <location>
        <begin position="222"/>
        <end position="321"/>
    </location>
</feature>
<keyword evidence="9" id="KW-0547">Nucleotide-binding</keyword>
<dbReference type="GO" id="GO:0016787">
    <property type="term" value="F:hydrolase activity"/>
    <property type="evidence" value="ECO:0007669"/>
    <property type="project" value="UniProtKB-KW"/>
</dbReference>
<organism evidence="20 21">
    <name type="scientific">Stylophora pistillata</name>
    <name type="common">Smooth cauliflower coral</name>
    <dbReference type="NCBI Taxonomy" id="50429"/>
    <lineage>
        <taxon>Eukaryota</taxon>
        <taxon>Metazoa</taxon>
        <taxon>Cnidaria</taxon>
        <taxon>Anthozoa</taxon>
        <taxon>Hexacorallia</taxon>
        <taxon>Scleractinia</taxon>
        <taxon>Astrocoeniina</taxon>
        <taxon>Pocilloporidae</taxon>
        <taxon>Stylophora</taxon>
    </lineage>
</organism>
<feature type="domain" description="AIG1-type G" evidence="19">
    <location>
        <begin position="1"/>
        <end position="237"/>
    </location>
</feature>
<dbReference type="Pfam" id="PF04548">
    <property type="entry name" value="AIG1"/>
    <property type="match status" value="1"/>
</dbReference>
<dbReference type="InterPro" id="IPR045058">
    <property type="entry name" value="GIMA/IAN/Toc"/>
</dbReference>
<evidence type="ECO:0000256" key="16">
    <source>
        <dbReference type="ARBA" id="ARBA00023136"/>
    </source>
</evidence>
<keyword evidence="10" id="KW-0378">Hydrolase</keyword>
<dbReference type="PROSITE" id="PS51720">
    <property type="entry name" value="G_AIG1"/>
    <property type="match status" value="1"/>
</dbReference>
<protein>
    <submittedName>
        <fullName evidence="20">GTP-binding protein A</fullName>
    </submittedName>
</protein>
<dbReference type="GO" id="GO:0016020">
    <property type="term" value="C:membrane"/>
    <property type="evidence" value="ECO:0007669"/>
    <property type="project" value="UniProtKB-SubCell"/>
</dbReference>
<keyword evidence="16" id="KW-0472">Membrane</keyword>
<evidence type="ECO:0000256" key="14">
    <source>
        <dbReference type="ARBA" id="ARBA00022989"/>
    </source>
</evidence>
<keyword evidence="11" id="KW-1002">Plastid outer membrane</keyword>
<keyword evidence="6" id="KW-0934">Plastid</keyword>
<keyword evidence="12" id="KW-0460">Magnesium</keyword>
<dbReference type="InterPro" id="IPR006703">
    <property type="entry name" value="G_AIG1"/>
</dbReference>
<dbReference type="EMBL" id="LSMT01000720">
    <property type="protein sequence ID" value="PFX14837.1"/>
    <property type="molecule type" value="Genomic_DNA"/>
</dbReference>
<dbReference type="PANTHER" id="PTHR10903">
    <property type="entry name" value="GTPASE, IMAP FAMILY MEMBER-RELATED"/>
    <property type="match status" value="1"/>
</dbReference>
<dbReference type="GO" id="GO:0015031">
    <property type="term" value="P:protein transport"/>
    <property type="evidence" value="ECO:0007669"/>
    <property type="project" value="UniProtKB-KW"/>
</dbReference>
<evidence type="ECO:0000256" key="4">
    <source>
        <dbReference type="ARBA" id="ARBA00022448"/>
    </source>
</evidence>
<evidence type="ECO:0000256" key="6">
    <source>
        <dbReference type="ARBA" id="ARBA00022640"/>
    </source>
</evidence>
<evidence type="ECO:0000256" key="3">
    <source>
        <dbReference type="ARBA" id="ARBA00008535"/>
    </source>
</evidence>
<accession>A0A2B4RES5</accession>
<keyword evidence="15" id="KW-0342">GTP-binding</keyword>
<keyword evidence="5" id="KW-0150">Chloroplast</keyword>
<keyword evidence="8" id="KW-0479">Metal-binding</keyword>
<name>A0A2B4RES5_STYPI</name>